<dbReference type="EMBL" id="QZEZ01000001">
    <property type="protein sequence ID" value="RJK97741.1"/>
    <property type="molecule type" value="Genomic_DNA"/>
</dbReference>
<organism evidence="3 4">
    <name type="scientific">Vallicoccus soli</name>
    <dbReference type="NCBI Taxonomy" id="2339232"/>
    <lineage>
        <taxon>Bacteria</taxon>
        <taxon>Bacillati</taxon>
        <taxon>Actinomycetota</taxon>
        <taxon>Actinomycetes</taxon>
        <taxon>Motilibacterales</taxon>
        <taxon>Vallicoccaceae</taxon>
        <taxon>Vallicoccus</taxon>
    </lineage>
</organism>
<feature type="compositionally biased region" description="Basic and acidic residues" evidence="1">
    <location>
        <begin position="1"/>
        <end position="18"/>
    </location>
</feature>
<keyword evidence="2" id="KW-0812">Transmembrane</keyword>
<dbReference type="Proteomes" id="UP000265614">
    <property type="component" value="Unassembled WGS sequence"/>
</dbReference>
<keyword evidence="2" id="KW-0472">Membrane</keyword>
<keyword evidence="4" id="KW-1185">Reference proteome</keyword>
<evidence type="ECO:0000256" key="2">
    <source>
        <dbReference type="SAM" id="Phobius"/>
    </source>
</evidence>
<feature type="region of interest" description="Disordered" evidence="1">
    <location>
        <begin position="121"/>
        <end position="141"/>
    </location>
</feature>
<gene>
    <name evidence="3" type="ORF">D5H78_01710</name>
</gene>
<protein>
    <submittedName>
        <fullName evidence="3">Uncharacterized protein</fullName>
    </submittedName>
</protein>
<feature type="transmembrane region" description="Helical" evidence="2">
    <location>
        <begin position="98"/>
        <end position="117"/>
    </location>
</feature>
<feature type="compositionally biased region" description="Basic and acidic residues" evidence="1">
    <location>
        <begin position="32"/>
        <end position="42"/>
    </location>
</feature>
<dbReference type="AlphaFoldDB" id="A0A3A3ZMC3"/>
<accession>A0A3A3ZMC3</accession>
<proteinExistence type="predicted"/>
<evidence type="ECO:0000313" key="4">
    <source>
        <dbReference type="Proteomes" id="UP000265614"/>
    </source>
</evidence>
<reference evidence="3 4" key="1">
    <citation type="submission" date="2018-09" db="EMBL/GenBank/DDBJ databases">
        <title>YIM 75000 draft genome.</title>
        <authorList>
            <person name="Tang S."/>
            <person name="Feng Y."/>
        </authorList>
    </citation>
    <scope>NUCLEOTIDE SEQUENCE [LARGE SCALE GENOMIC DNA]</scope>
    <source>
        <strain evidence="3 4">YIM 75000</strain>
    </source>
</reference>
<name>A0A3A3ZMC3_9ACTN</name>
<dbReference type="RefSeq" id="WP_119948667.1">
    <property type="nucleotide sequence ID" value="NZ_QZEZ01000001.1"/>
</dbReference>
<feature type="region of interest" description="Disordered" evidence="1">
    <location>
        <begin position="1"/>
        <end position="42"/>
    </location>
</feature>
<comment type="caution">
    <text evidence="3">The sequence shown here is derived from an EMBL/GenBank/DDBJ whole genome shotgun (WGS) entry which is preliminary data.</text>
</comment>
<evidence type="ECO:0000256" key="1">
    <source>
        <dbReference type="SAM" id="MobiDB-lite"/>
    </source>
</evidence>
<keyword evidence="2" id="KW-1133">Transmembrane helix</keyword>
<dbReference type="OrthoDB" id="3474212at2"/>
<sequence>MSRHDGPGEGEDDPRREGAGGAPDDPLAGLRVPDDPRELEADRTAWVAELVERERARRRDRRRARLAGWAGGATGRTAGGARGAGGEGAVRRSGLGPLLALGALAVVVVALLTSVLGPGAQQRPQAAPLASTGAPPGTVGGLLPDAEVRSLVAGTRRSAQSLRPGVVALVPAACDCPDLVRRLDVLASRAGVRLWLVAQEGEGRAVEQASAAATGARALVQEDVDGALLTALQEAPGAVAATADPLGATVLVVGPDGVVDALVPDAQAEGALEQRLGPALAGLGRG</sequence>
<evidence type="ECO:0000313" key="3">
    <source>
        <dbReference type="EMBL" id="RJK97741.1"/>
    </source>
</evidence>